<feature type="domain" description="Nuclear receptor" evidence="13">
    <location>
        <begin position="119"/>
        <end position="194"/>
    </location>
</feature>
<dbReference type="InterPro" id="IPR035500">
    <property type="entry name" value="NHR-like_dom_sf"/>
</dbReference>
<evidence type="ECO:0000256" key="7">
    <source>
        <dbReference type="ARBA" id="ARBA00023125"/>
    </source>
</evidence>
<comment type="similarity">
    <text evidence="2 11">Belongs to the nuclear hormone receptor family.</text>
</comment>
<evidence type="ECO:0000256" key="12">
    <source>
        <dbReference type="SAM" id="MobiDB-lite"/>
    </source>
</evidence>
<evidence type="ECO:0000259" key="14">
    <source>
        <dbReference type="PROSITE" id="PS51843"/>
    </source>
</evidence>
<dbReference type="AlphaFoldDB" id="A0A7E4V5F2"/>
<evidence type="ECO:0000256" key="11">
    <source>
        <dbReference type="RuleBase" id="RU004334"/>
    </source>
</evidence>
<evidence type="ECO:0000256" key="6">
    <source>
        <dbReference type="ARBA" id="ARBA00023015"/>
    </source>
</evidence>
<keyword evidence="10 11" id="KW-0539">Nucleus</keyword>
<reference evidence="15" key="1">
    <citation type="journal article" date="2013" name="Genetics">
        <title>The draft genome and transcriptome of Panagrellus redivivus are shaped by the harsh demands of a free-living lifestyle.</title>
        <authorList>
            <person name="Srinivasan J."/>
            <person name="Dillman A.R."/>
            <person name="Macchietto M.G."/>
            <person name="Heikkinen L."/>
            <person name="Lakso M."/>
            <person name="Fracchia K.M."/>
            <person name="Antoshechkin I."/>
            <person name="Mortazavi A."/>
            <person name="Wong G."/>
            <person name="Sternberg P.W."/>
        </authorList>
    </citation>
    <scope>NUCLEOTIDE SEQUENCE [LARGE SCALE GENOMIC DNA]</scope>
    <source>
        <strain evidence="15">MT8872</strain>
    </source>
</reference>
<dbReference type="SMART" id="SM00399">
    <property type="entry name" value="ZnF_C4"/>
    <property type="match status" value="1"/>
</dbReference>
<feature type="region of interest" description="Disordered" evidence="12">
    <location>
        <begin position="194"/>
        <end position="277"/>
    </location>
</feature>
<feature type="compositionally biased region" description="Basic and acidic residues" evidence="12">
    <location>
        <begin position="194"/>
        <end position="207"/>
    </location>
</feature>
<feature type="region of interest" description="Disordered" evidence="12">
    <location>
        <begin position="77"/>
        <end position="108"/>
    </location>
</feature>
<dbReference type="GO" id="GO:0005634">
    <property type="term" value="C:nucleus"/>
    <property type="evidence" value="ECO:0007669"/>
    <property type="project" value="UniProtKB-SubCell"/>
</dbReference>
<feature type="domain" description="NR LBD" evidence="14">
    <location>
        <begin position="356"/>
        <end position="614"/>
    </location>
</feature>
<evidence type="ECO:0000256" key="1">
    <source>
        <dbReference type="ARBA" id="ARBA00004123"/>
    </source>
</evidence>
<proteinExistence type="inferred from homology"/>
<dbReference type="Gene3D" id="1.10.565.10">
    <property type="entry name" value="Retinoid X Receptor"/>
    <property type="match status" value="1"/>
</dbReference>
<name>A0A7E4V5F2_PANRE</name>
<organism evidence="15 16">
    <name type="scientific">Panagrellus redivivus</name>
    <name type="common">Microworm</name>
    <dbReference type="NCBI Taxonomy" id="6233"/>
    <lineage>
        <taxon>Eukaryota</taxon>
        <taxon>Metazoa</taxon>
        <taxon>Ecdysozoa</taxon>
        <taxon>Nematoda</taxon>
        <taxon>Chromadorea</taxon>
        <taxon>Rhabditida</taxon>
        <taxon>Tylenchina</taxon>
        <taxon>Panagrolaimomorpha</taxon>
        <taxon>Panagrolaimoidea</taxon>
        <taxon>Panagrolaimidae</taxon>
        <taxon>Panagrellus</taxon>
    </lineage>
</organism>
<evidence type="ECO:0000256" key="9">
    <source>
        <dbReference type="ARBA" id="ARBA00023170"/>
    </source>
</evidence>
<dbReference type="PROSITE" id="PS51843">
    <property type="entry name" value="NR_LBD"/>
    <property type="match status" value="1"/>
</dbReference>
<evidence type="ECO:0000256" key="2">
    <source>
        <dbReference type="ARBA" id="ARBA00005993"/>
    </source>
</evidence>
<evidence type="ECO:0000256" key="8">
    <source>
        <dbReference type="ARBA" id="ARBA00023163"/>
    </source>
</evidence>
<dbReference type="Pfam" id="PF00104">
    <property type="entry name" value="Hormone_recep"/>
    <property type="match status" value="1"/>
</dbReference>
<sequence length="615" mass="67941">MSLSDNFRSTNPSQGVKAVHNYGCRPFLSGAMGFNDHYVAIYLRHSFDAPSVRIYLNQHTIMIATAMSSGMSSVFVPPVHHQTPPSDERSASSVSSNSNDSLTPTTSKSNFDKVTLAPDAKCAVCGDAAHGMHFGVSACRACAAFFRRSTISSRTYVCRFGGNCDIGKDVRCCCRACRMAKCLSLGMKTDAVQRHRDNIGPRKRNADSFDGNSDNEGGANPKFPSRGNSLDYASPDDGTNSNPTASGDPLSTFPGLNHSLPMISTPPSVGATTTSSANGTFCDNGKTYTMLKPVTTTATMDNFESSTVGLQLLRPMTIGFTVGQPIGPEGPSHLTEHEIYAKLNLPCSNPVPLLSEISRGYKKLCNLRRTTCRLREGVGLMKLFEENFEIREGTYDESIATIKSDLSLVSEMISDHFVPLARFSVESKWLLLRNFFGSFLIAEHGVNTARVFPKIDDPRVLFSYRHYANIDNLNRFFTVPACKSEPVEVATIFQKLFIKFRALVYNVMRELDLSDDEVAGILGALFWSQNLEGLNREEDQLAREAREAIFDELYYACRCRVGGFDELGTRFGRICNLIPIIKRSSLELTDSFSVVNILNIFDIDTFIHKIMPHSF</sequence>
<dbReference type="GO" id="GO:0008270">
    <property type="term" value="F:zinc ion binding"/>
    <property type="evidence" value="ECO:0007669"/>
    <property type="project" value="UniProtKB-KW"/>
</dbReference>
<keyword evidence="8 11" id="KW-0804">Transcription</keyword>
<keyword evidence="15" id="KW-1185">Reference proteome</keyword>
<dbReference type="SUPFAM" id="SSF57716">
    <property type="entry name" value="Glucocorticoid receptor-like (DNA-binding domain)"/>
    <property type="match status" value="1"/>
</dbReference>
<dbReference type="PANTHER" id="PTHR46011">
    <property type="entry name" value="NUCLEAR HORMONE RECEPTOR FAMILY MEMBER NHR-86-RELATED"/>
    <property type="match status" value="1"/>
</dbReference>
<dbReference type="WBParaSite" id="Pan_g16714.t1">
    <property type="protein sequence ID" value="Pan_g16714.t1"/>
    <property type="gene ID" value="Pan_g16714"/>
</dbReference>
<evidence type="ECO:0000256" key="10">
    <source>
        <dbReference type="ARBA" id="ARBA00023242"/>
    </source>
</evidence>
<dbReference type="Pfam" id="PF00105">
    <property type="entry name" value="zf-C4"/>
    <property type="match status" value="1"/>
</dbReference>
<protein>
    <submittedName>
        <fullName evidence="16">Nuclear receptor domain-containing protein</fullName>
    </submittedName>
</protein>
<evidence type="ECO:0000313" key="16">
    <source>
        <dbReference type="WBParaSite" id="Pan_g16714.t1"/>
    </source>
</evidence>
<dbReference type="SMART" id="SM00430">
    <property type="entry name" value="HOLI"/>
    <property type="match status" value="1"/>
</dbReference>
<comment type="subcellular location">
    <subcellularLocation>
        <location evidence="1 11">Nucleus</location>
    </subcellularLocation>
</comment>
<dbReference type="Gene3D" id="3.30.50.10">
    <property type="entry name" value="Erythroid Transcription Factor GATA-1, subunit A"/>
    <property type="match status" value="1"/>
</dbReference>
<evidence type="ECO:0000256" key="3">
    <source>
        <dbReference type="ARBA" id="ARBA00022723"/>
    </source>
</evidence>
<dbReference type="PROSITE" id="PS00031">
    <property type="entry name" value="NUCLEAR_REC_DBD_1"/>
    <property type="match status" value="1"/>
</dbReference>
<reference evidence="16" key="2">
    <citation type="submission" date="2020-10" db="UniProtKB">
        <authorList>
            <consortium name="WormBaseParasite"/>
        </authorList>
    </citation>
    <scope>IDENTIFICATION</scope>
</reference>
<evidence type="ECO:0000313" key="15">
    <source>
        <dbReference type="Proteomes" id="UP000492821"/>
    </source>
</evidence>
<keyword evidence="6 11" id="KW-0805">Transcription regulation</keyword>
<dbReference type="InterPro" id="IPR000536">
    <property type="entry name" value="Nucl_hrmn_rcpt_lig-bd"/>
</dbReference>
<evidence type="ECO:0000256" key="5">
    <source>
        <dbReference type="ARBA" id="ARBA00022833"/>
    </source>
</evidence>
<evidence type="ECO:0000256" key="4">
    <source>
        <dbReference type="ARBA" id="ARBA00022771"/>
    </source>
</evidence>
<dbReference type="InterPro" id="IPR001628">
    <property type="entry name" value="Znf_hrmn_rcpt"/>
</dbReference>
<dbReference type="GO" id="GO:0000978">
    <property type="term" value="F:RNA polymerase II cis-regulatory region sequence-specific DNA binding"/>
    <property type="evidence" value="ECO:0007669"/>
    <property type="project" value="InterPro"/>
</dbReference>
<keyword evidence="5 11" id="KW-0862">Zinc</keyword>
<dbReference type="Proteomes" id="UP000492821">
    <property type="component" value="Unassembled WGS sequence"/>
</dbReference>
<dbReference type="SUPFAM" id="SSF48508">
    <property type="entry name" value="Nuclear receptor ligand-binding domain"/>
    <property type="match status" value="1"/>
</dbReference>
<dbReference type="GO" id="GO:0003700">
    <property type="term" value="F:DNA-binding transcription factor activity"/>
    <property type="evidence" value="ECO:0007669"/>
    <property type="project" value="InterPro"/>
</dbReference>
<dbReference type="PANTHER" id="PTHR46011:SF6">
    <property type="entry name" value="HIGH ZINC ACTIVATED NUCLEAR RECEPTOR PROTEIN"/>
    <property type="match status" value="1"/>
</dbReference>
<keyword evidence="3 11" id="KW-0479">Metal-binding</keyword>
<keyword evidence="4 11" id="KW-0863">Zinc-finger</keyword>
<dbReference type="PROSITE" id="PS51030">
    <property type="entry name" value="NUCLEAR_REC_DBD_2"/>
    <property type="match status" value="1"/>
</dbReference>
<keyword evidence="7 11" id="KW-0238">DNA-binding</keyword>
<feature type="compositionally biased region" description="Low complexity" evidence="12">
    <location>
        <begin position="91"/>
        <end position="101"/>
    </location>
</feature>
<keyword evidence="9 11" id="KW-0675">Receptor</keyword>
<dbReference type="CDD" id="cd06960">
    <property type="entry name" value="NR_DBD_HNF4A"/>
    <property type="match status" value="1"/>
</dbReference>
<evidence type="ECO:0000259" key="13">
    <source>
        <dbReference type="PROSITE" id="PS51030"/>
    </source>
</evidence>
<feature type="compositionally biased region" description="Polar residues" evidence="12">
    <location>
        <begin position="265"/>
        <end position="277"/>
    </location>
</feature>
<dbReference type="InterPro" id="IPR013088">
    <property type="entry name" value="Znf_NHR/GATA"/>
</dbReference>
<accession>A0A7E4V5F2</accession>
<dbReference type="FunFam" id="3.30.50.10:FF:000030">
    <property type="entry name" value="Nuclear Hormone Receptor family"/>
    <property type="match status" value="1"/>
</dbReference>
<dbReference type="PRINTS" id="PR00047">
    <property type="entry name" value="STROIDFINGER"/>
</dbReference>
<dbReference type="InterPro" id="IPR049636">
    <property type="entry name" value="HNF4-like_DBD"/>
</dbReference>